<dbReference type="Gene3D" id="3.90.190.10">
    <property type="entry name" value="Protein tyrosine phosphatase superfamily"/>
    <property type="match status" value="1"/>
</dbReference>
<protein>
    <recommendedName>
        <fullName evidence="4">Tyrosine specific protein phosphatases domain-containing protein</fullName>
    </recommendedName>
</protein>
<dbReference type="OrthoDB" id="1188001at2"/>
<organism evidence="2 3">
    <name type="scientific">Vagococcus elongatus</name>
    <dbReference type="NCBI Taxonomy" id="180344"/>
    <lineage>
        <taxon>Bacteria</taxon>
        <taxon>Bacillati</taxon>
        <taxon>Bacillota</taxon>
        <taxon>Bacilli</taxon>
        <taxon>Lactobacillales</taxon>
        <taxon>Enterococcaceae</taxon>
        <taxon>Vagococcus</taxon>
    </lineage>
</organism>
<keyword evidence="3" id="KW-1185">Reference proteome</keyword>
<evidence type="ECO:0000256" key="1">
    <source>
        <dbReference type="ARBA" id="ARBA00009580"/>
    </source>
</evidence>
<dbReference type="Proteomes" id="UP000287605">
    <property type="component" value="Unassembled WGS sequence"/>
</dbReference>
<dbReference type="InterPro" id="IPR026893">
    <property type="entry name" value="Tyr/Ser_Pase_IphP-type"/>
</dbReference>
<gene>
    <name evidence="2" type="ORF">CBF29_12095</name>
</gene>
<name>A0A430AML8_9ENTE</name>
<comment type="caution">
    <text evidence="2">The sequence shown here is derived from an EMBL/GenBank/DDBJ whole genome shotgun (WGS) entry which is preliminary data.</text>
</comment>
<dbReference type="RefSeq" id="WP_126809980.1">
    <property type="nucleotide sequence ID" value="NZ_NGKA01000024.1"/>
</dbReference>
<dbReference type="PROSITE" id="PS00383">
    <property type="entry name" value="TYR_PHOSPHATASE_1"/>
    <property type="match status" value="1"/>
</dbReference>
<dbReference type="Pfam" id="PF13350">
    <property type="entry name" value="Y_phosphatase3"/>
    <property type="match status" value="1"/>
</dbReference>
<dbReference type="PANTHER" id="PTHR31126">
    <property type="entry name" value="TYROSINE-PROTEIN PHOSPHATASE"/>
    <property type="match status" value="1"/>
</dbReference>
<comment type="similarity">
    <text evidence="1">Belongs to the protein-tyrosine phosphatase family.</text>
</comment>
<dbReference type="PANTHER" id="PTHR31126:SF1">
    <property type="entry name" value="TYROSINE SPECIFIC PROTEIN PHOSPHATASES DOMAIN-CONTAINING PROTEIN"/>
    <property type="match status" value="1"/>
</dbReference>
<dbReference type="EMBL" id="NGKA01000024">
    <property type="protein sequence ID" value="RSU09203.1"/>
    <property type="molecule type" value="Genomic_DNA"/>
</dbReference>
<dbReference type="InterPro" id="IPR029021">
    <property type="entry name" value="Prot-tyrosine_phosphatase-like"/>
</dbReference>
<dbReference type="InterPro" id="IPR016130">
    <property type="entry name" value="Tyr_Pase_AS"/>
</dbReference>
<proteinExistence type="inferred from homology"/>
<accession>A0A430AML8</accession>
<sequence length="248" mass="28654">MKTLTNFRDIGGYETQSGRKIKKNLMFRSGEISRLSKKDHQAFEKDFGIQTIFDFRGEDEKLKSPNDSFERVQTVNLDICKDSNGNSASMEDLIQGKTDPDSYMKDLYKDFIFTDSSRQGYRTFLEHVSELDSPFIFHCFAGKDRTGFGAALLLSIMGVSKSNIYHDYLLTNRLRQKANERILSEMKKNGLNSNELEMVRTMMEVKPAYLDVSFKEIEENYGNVSRFIKDGLDVPKDVVDKIKFQYTE</sequence>
<dbReference type="AlphaFoldDB" id="A0A430AML8"/>
<dbReference type="SUPFAM" id="SSF52799">
    <property type="entry name" value="(Phosphotyrosine protein) phosphatases II"/>
    <property type="match status" value="1"/>
</dbReference>
<evidence type="ECO:0000313" key="2">
    <source>
        <dbReference type="EMBL" id="RSU09203.1"/>
    </source>
</evidence>
<evidence type="ECO:0000313" key="3">
    <source>
        <dbReference type="Proteomes" id="UP000287605"/>
    </source>
</evidence>
<dbReference type="GO" id="GO:0004721">
    <property type="term" value="F:phosphoprotein phosphatase activity"/>
    <property type="evidence" value="ECO:0007669"/>
    <property type="project" value="InterPro"/>
</dbReference>
<reference evidence="2 3" key="1">
    <citation type="submission" date="2017-05" db="EMBL/GenBank/DDBJ databases">
        <title>Vagococcus spp. assemblies.</title>
        <authorList>
            <person name="Gulvik C.A."/>
        </authorList>
    </citation>
    <scope>NUCLEOTIDE SEQUENCE [LARGE SCALE GENOMIC DNA]</scope>
    <source>
        <strain evidence="2 3">CCUG 51432</strain>
    </source>
</reference>
<evidence type="ECO:0008006" key="4">
    <source>
        <dbReference type="Google" id="ProtNLM"/>
    </source>
</evidence>